<dbReference type="Pfam" id="PF00293">
    <property type="entry name" value="NUDIX"/>
    <property type="match status" value="1"/>
</dbReference>
<dbReference type="Proteomes" id="UP000075680">
    <property type="component" value="Unassembled WGS sequence"/>
</dbReference>
<dbReference type="PANTHER" id="PTHR43736">
    <property type="entry name" value="ADP-RIBOSE PYROPHOSPHATASE"/>
    <property type="match status" value="1"/>
</dbReference>
<dbReference type="InterPro" id="IPR036388">
    <property type="entry name" value="WH-like_DNA-bd_sf"/>
</dbReference>
<dbReference type="GO" id="GO:0016779">
    <property type="term" value="F:nucleotidyltransferase activity"/>
    <property type="evidence" value="ECO:0007669"/>
    <property type="project" value="UniProtKB-KW"/>
</dbReference>
<dbReference type="InterPro" id="IPR000086">
    <property type="entry name" value="NUDIX_hydrolase_dom"/>
</dbReference>
<evidence type="ECO:0000313" key="3">
    <source>
        <dbReference type="Proteomes" id="UP000075680"/>
    </source>
</evidence>
<dbReference type="Gene3D" id="3.90.79.10">
    <property type="entry name" value="Nucleoside Triphosphate Pyrophosphohydrolase"/>
    <property type="match status" value="1"/>
</dbReference>
<dbReference type="CDD" id="cd18873">
    <property type="entry name" value="NUDIX_NadM_like"/>
    <property type="match status" value="1"/>
</dbReference>
<dbReference type="RefSeq" id="WP_061519056.1">
    <property type="nucleotide sequence ID" value="NZ_JRUE01000188.1"/>
</dbReference>
<reference evidence="2 3" key="1">
    <citation type="journal article" date="2016" name="Sci. Rep.">
        <title>Genomic and phenotypic characterization of the species Acinetobacter venetianus.</title>
        <authorList>
            <person name="Fondi M."/>
            <person name="Maida I."/>
            <person name="Perrin E."/>
            <person name="Orlandini V."/>
            <person name="La Torre L."/>
            <person name="Bosi E."/>
            <person name="Negroni A."/>
            <person name="Zanaroli G."/>
            <person name="Fava F."/>
            <person name="Decorosi F."/>
            <person name="Giovannetti L."/>
            <person name="Viti C."/>
            <person name="Vaneechoutte M."/>
            <person name="Dijkshoorn L."/>
            <person name="Fani R."/>
        </authorList>
    </citation>
    <scope>NUCLEOTIDE SEQUENCE [LARGE SCALE GENOMIC DNA]</scope>
    <source>
        <strain evidence="2 3">LUH5627</strain>
    </source>
</reference>
<gene>
    <name evidence="2" type="ORF">AVENLUH5627_02174</name>
</gene>
<dbReference type="AlphaFoldDB" id="A0A150HNS1"/>
<proteinExistence type="predicted"/>
<protein>
    <submittedName>
        <fullName evidence="2">Bifunctional nicotinamide mononucleotide adenylyltransferase/ADP-ribose pyrophosphatase</fullName>
    </submittedName>
</protein>
<name>A0A150HNS1_9GAMM</name>
<keyword evidence="2" id="KW-0808">Transferase</keyword>
<feature type="domain" description="Nudix hydrolase" evidence="1">
    <location>
        <begin position="26"/>
        <end position="158"/>
    </location>
</feature>
<keyword evidence="2" id="KW-0548">Nucleotidyltransferase</keyword>
<dbReference type="EMBL" id="JRUE01000188">
    <property type="protein sequence ID" value="KXZ67472.1"/>
    <property type="molecule type" value="Genomic_DNA"/>
</dbReference>
<dbReference type="PROSITE" id="PS51462">
    <property type="entry name" value="NUDIX"/>
    <property type="match status" value="1"/>
</dbReference>
<dbReference type="InterPro" id="IPR015797">
    <property type="entry name" value="NUDIX_hydrolase-like_dom_sf"/>
</dbReference>
<organism evidence="2 3">
    <name type="scientific">Acinetobacter venetianus</name>
    <dbReference type="NCBI Taxonomy" id="52133"/>
    <lineage>
        <taxon>Bacteria</taxon>
        <taxon>Pseudomonadati</taxon>
        <taxon>Pseudomonadota</taxon>
        <taxon>Gammaproteobacteria</taxon>
        <taxon>Moraxellales</taxon>
        <taxon>Moraxellaceae</taxon>
        <taxon>Acinetobacter</taxon>
    </lineage>
</organism>
<dbReference type="PANTHER" id="PTHR43736:SF4">
    <property type="entry name" value="SLR1690 PROTEIN"/>
    <property type="match status" value="1"/>
</dbReference>
<evidence type="ECO:0000313" key="2">
    <source>
        <dbReference type="EMBL" id="KXZ67472.1"/>
    </source>
</evidence>
<dbReference type="Pfam" id="PF21906">
    <property type="entry name" value="WHD_NrtR"/>
    <property type="match status" value="1"/>
</dbReference>
<dbReference type="InterPro" id="IPR036390">
    <property type="entry name" value="WH_DNA-bd_sf"/>
</dbReference>
<dbReference type="Gene3D" id="1.10.10.10">
    <property type="entry name" value="Winged helix-like DNA-binding domain superfamily/Winged helix DNA-binding domain"/>
    <property type="match status" value="1"/>
</dbReference>
<dbReference type="SUPFAM" id="SSF46785">
    <property type="entry name" value="Winged helix' DNA-binding domain"/>
    <property type="match status" value="1"/>
</dbReference>
<dbReference type="PATRIC" id="fig|52133.18.peg.2252"/>
<evidence type="ECO:0000259" key="1">
    <source>
        <dbReference type="PROSITE" id="PS51462"/>
    </source>
</evidence>
<sequence length="255" mass="29522">MSKETTHTSEQEYLAHYQKTDYDTSLFTVDMAIFSVAKGQLHVLMIQRSNFPEKGKWALPGGFVDLKNDPDLMATAHRKLFEKTGIHSPYLEQVETIGNQHRDPRGWSITSLYFALIDFSKFEIQKTSTTEISKWISIAEALQLDLAFDHQKLLKLAFDRLCNKTRYTALPVSLMPELFTLTELQTIYEIILGHTLEKKSFRRRMQEAGAVEETGQQKIVGKRPAQLFRYALENYNFTFPRMLETPRNSTENEKS</sequence>
<dbReference type="SUPFAM" id="SSF55811">
    <property type="entry name" value="Nudix"/>
    <property type="match status" value="1"/>
</dbReference>
<comment type="caution">
    <text evidence="2">The sequence shown here is derived from an EMBL/GenBank/DDBJ whole genome shotgun (WGS) entry which is preliminary data.</text>
</comment>
<dbReference type="InterPro" id="IPR054105">
    <property type="entry name" value="WHD_NrtR"/>
</dbReference>
<accession>A0A150HNS1</accession>